<dbReference type="Proteomes" id="UP000787419">
    <property type="component" value="Unassembled WGS sequence"/>
</dbReference>
<sequence>MPHENFIKKTEQENPNFEALISILDPLSAHVKEGRKFLSLVNHIVDFYLLRDIESTEDVKMPIIYFPLCEEWAQQLCEEFVALKISLLWGEGTRTSLLSSYKGCIYLPEKVSKKGQEALARQFKFKRNVVKYLTNNILGYPSKENEKCFIYSRYLSNEFHLTSKSQGHYHFCHDLMGNTFSTAKSMILLGENEKDVYDHIEKNDGAVKVPNIFLFIQKDMDGRNTPLCMQMQRSTINEYNEDYDTGIHNVCFFVFSQKPYRLQRIYENKHKFVERLQREKVTETRDFISFTKEEMDYLFNRKESDISIYELGYNNDSELHHVKDAFDFMLEDIDIRHEVKSRNQLAISFTEQSRAKIKRQILAQNPEANEEYIDYFLQFIRNKYEKDLSSVLLEWINFHQVAVVLDYNVEPYYKSQLKDFLESECGATFVKFYTFKNFKVHKEKSVFLNSIAENKILVLSMLNHCTGHNWAIYPNSFDQYHLNSGQSVLQVNNRIVFDPRFSWYVYRYAEQQKMLLNSNFRIKYMKSGISIPPKPVGSEPKEDEDEQDIRSRQSSGREQNRVSISFGPRQHKTLDENDLVICRLGNDMTIDTISRLMRNFEEPTELEIQPLEDFYQPLEIFVDNAERKTGDGETLMRNNSKYGLSDKEKNLSREMWKILLEHRVAESSEKDVYDEIMKALLPIERIQFVSFKRWLDPSENSILPRSRRMQKRVIEEYLQIEGLYTRILRHRKSRTSTNTEGKNTIFRTFLTHCLLEQDMQKAYMGLNHEVRDYLNIADGNDIKDIVDLIKEETLNLKQIKSIKYDQK</sequence>
<feature type="compositionally biased region" description="Polar residues" evidence="1">
    <location>
        <begin position="552"/>
        <end position="563"/>
    </location>
</feature>
<gene>
    <name evidence="2" type="ORF">HXN55_06155</name>
</gene>
<evidence type="ECO:0000313" key="2">
    <source>
        <dbReference type="EMBL" id="MBF1446950.1"/>
    </source>
</evidence>
<evidence type="ECO:0000313" key="3">
    <source>
        <dbReference type="Proteomes" id="UP000787419"/>
    </source>
</evidence>
<feature type="region of interest" description="Disordered" evidence="1">
    <location>
        <begin position="531"/>
        <end position="568"/>
    </location>
</feature>
<dbReference type="RefSeq" id="WP_278490135.1">
    <property type="nucleotide sequence ID" value="NZ_JABZTM010000057.1"/>
</dbReference>
<protein>
    <submittedName>
        <fullName evidence="2">Uncharacterized protein</fullName>
    </submittedName>
</protein>
<dbReference type="AlphaFoldDB" id="A0A9D5WY25"/>
<evidence type="ECO:0000256" key="1">
    <source>
        <dbReference type="SAM" id="MobiDB-lite"/>
    </source>
</evidence>
<comment type="caution">
    <text evidence="2">The sequence shown here is derived from an EMBL/GenBank/DDBJ whole genome shotgun (WGS) entry which is preliminary data.</text>
</comment>
<accession>A0A9D5WY25</accession>
<dbReference type="EMBL" id="JABZTM010000057">
    <property type="protein sequence ID" value="MBF1446950.1"/>
    <property type="molecule type" value="Genomic_DNA"/>
</dbReference>
<proteinExistence type="predicted"/>
<name>A0A9D5WY25_9BACT</name>
<organism evidence="2 3">
    <name type="scientific">Prevotella nigrescens</name>
    <dbReference type="NCBI Taxonomy" id="28133"/>
    <lineage>
        <taxon>Bacteria</taxon>
        <taxon>Pseudomonadati</taxon>
        <taxon>Bacteroidota</taxon>
        <taxon>Bacteroidia</taxon>
        <taxon>Bacteroidales</taxon>
        <taxon>Prevotellaceae</taxon>
        <taxon>Prevotella</taxon>
    </lineage>
</organism>
<reference evidence="2" key="1">
    <citation type="submission" date="2020-04" db="EMBL/GenBank/DDBJ databases">
        <title>Deep metagenomics examines the oral microbiome during advanced dental caries in children, revealing novel taxa and co-occurrences with host molecules.</title>
        <authorList>
            <person name="Baker J.L."/>
            <person name="Morton J.T."/>
            <person name="Dinis M."/>
            <person name="Alvarez R."/>
            <person name="Tran N.C."/>
            <person name="Knight R."/>
            <person name="Edlund A."/>
        </authorList>
    </citation>
    <scope>NUCLEOTIDE SEQUENCE</scope>
    <source>
        <strain evidence="2">JCVI_32_bin.50</strain>
    </source>
</reference>